<protein>
    <submittedName>
        <fullName evidence="1">Uncharacterized protein DUF1573</fullName>
    </submittedName>
</protein>
<dbReference type="Proteomes" id="UP000295221">
    <property type="component" value="Unassembled WGS sequence"/>
</dbReference>
<dbReference type="EMBL" id="SLWK01000007">
    <property type="protein sequence ID" value="TCO07684.1"/>
    <property type="molecule type" value="Genomic_DNA"/>
</dbReference>
<gene>
    <name evidence="1" type="ORF">EV194_10768</name>
</gene>
<dbReference type="NCBIfam" id="NF012200">
    <property type="entry name" value="choice_anch_D"/>
    <property type="match status" value="2"/>
</dbReference>
<keyword evidence="2" id="KW-1185">Reference proteome</keyword>
<sequence>MKQFSTIVILILAFSITGMSQRSRPTIHFENKVHDFGEILEENGVVSHVFEFTNNGEQPLVIHNVRTSCGCAAPEWTRTPVQPKRKGTIKITYDPRNRPGNFNQSITIASNAEQGQEILRIIGTVTQGARPIEEIYRREIGPIRLKHTNLSFGRVPKGTQKENSVEIINTSQNPVTITFARVPDHITMEANPQRLQPGQEGIIKGTFNSEKTDEWGFVNTHMQVLINGEQISNNRISSTATIEEDFSSWNEEALANAPKIEFSQTTFDFGEIKQGEIINHSFVVTNSGKSDLILRRVRTSCGCTASNPDRSIIPPGQSTTVPVTFNSRGRNGRQNQSITIYTNDPDRSASILRLSGVVIQ</sequence>
<accession>A0A4R2GHI0</accession>
<dbReference type="OrthoDB" id="1466304at2"/>
<dbReference type="InterPro" id="IPR011467">
    <property type="entry name" value="DUF1573"/>
</dbReference>
<dbReference type="Pfam" id="PF07610">
    <property type="entry name" value="DUF1573"/>
    <property type="match status" value="3"/>
</dbReference>
<evidence type="ECO:0000313" key="1">
    <source>
        <dbReference type="EMBL" id="TCO07684.1"/>
    </source>
</evidence>
<proteinExistence type="predicted"/>
<dbReference type="RefSeq" id="WP_132434007.1">
    <property type="nucleotide sequence ID" value="NZ_SLWK01000007.1"/>
</dbReference>
<name>A0A4R2GHI0_9BACT</name>
<dbReference type="InterPro" id="IPR013783">
    <property type="entry name" value="Ig-like_fold"/>
</dbReference>
<dbReference type="PANTHER" id="PTHR37833:SF1">
    <property type="entry name" value="SIGNAL PEPTIDE PROTEIN"/>
    <property type="match status" value="1"/>
</dbReference>
<reference evidence="1 2" key="1">
    <citation type="submission" date="2019-03" db="EMBL/GenBank/DDBJ databases">
        <title>Genomic Encyclopedia of Type Strains, Phase IV (KMG-IV): sequencing the most valuable type-strain genomes for metagenomic binning, comparative biology and taxonomic classification.</title>
        <authorList>
            <person name="Goeker M."/>
        </authorList>
    </citation>
    <scope>NUCLEOTIDE SEQUENCE [LARGE SCALE GENOMIC DNA]</scope>
    <source>
        <strain evidence="1 2">DSM 24179</strain>
    </source>
</reference>
<evidence type="ECO:0000313" key="2">
    <source>
        <dbReference type="Proteomes" id="UP000295221"/>
    </source>
</evidence>
<organism evidence="1 2">
    <name type="scientific">Natronoflexus pectinivorans</name>
    <dbReference type="NCBI Taxonomy" id="682526"/>
    <lineage>
        <taxon>Bacteria</taxon>
        <taxon>Pseudomonadati</taxon>
        <taxon>Bacteroidota</taxon>
        <taxon>Bacteroidia</taxon>
        <taxon>Marinilabiliales</taxon>
        <taxon>Marinilabiliaceae</taxon>
        <taxon>Natronoflexus</taxon>
    </lineage>
</organism>
<comment type="caution">
    <text evidence="1">The sequence shown here is derived from an EMBL/GenBank/DDBJ whole genome shotgun (WGS) entry which is preliminary data.</text>
</comment>
<dbReference type="PANTHER" id="PTHR37833">
    <property type="entry name" value="LIPOPROTEIN-RELATED"/>
    <property type="match status" value="1"/>
</dbReference>
<dbReference type="Gene3D" id="2.60.40.10">
    <property type="entry name" value="Immunoglobulins"/>
    <property type="match status" value="3"/>
</dbReference>
<dbReference type="AlphaFoldDB" id="A0A4R2GHI0"/>